<dbReference type="GO" id="GO:0005737">
    <property type="term" value="C:cytoplasm"/>
    <property type="evidence" value="ECO:0007669"/>
    <property type="project" value="TreeGrafter"/>
</dbReference>
<protein>
    <submittedName>
        <fullName evidence="2">Bystin family protein</fullName>
    </submittedName>
</protein>
<dbReference type="GO" id="GO:0030688">
    <property type="term" value="C:preribosome, small subunit precursor"/>
    <property type="evidence" value="ECO:0007669"/>
    <property type="project" value="TreeGrafter"/>
</dbReference>
<dbReference type="VEuPathDB" id="CryptoDB:CMU_036410"/>
<evidence type="ECO:0000313" key="2">
    <source>
        <dbReference type="EMBL" id="EEA07467.1"/>
    </source>
</evidence>
<gene>
    <name evidence="2" type="ORF">CMU_036410</name>
</gene>
<organism evidence="2 3">
    <name type="scientific">Cryptosporidium muris (strain RN66)</name>
    <dbReference type="NCBI Taxonomy" id="441375"/>
    <lineage>
        <taxon>Eukaryota</taxon>
        <taxon>Sar</taxon>
        <taxon>Alveolata</taxon>
        <taxon>Apicomplexa</taxon>
        <taxon>Conoidasida</taxon>
        <taxon>Coccidia</taxon>
        <taxon>Eucoccidiorida</taxon>
        <taxon>Eimeriorina</taxon>
        <taxon>Cryptosporidiidae</taxon>
        <taxon>Cryptosporidium</taxon>
    </lineage>
</organism>
<dbReference type="AlphaFoldDB" id="B6AGX6"/>
<dbReference type="EMBL" id="DS989733">
    <property type="protein sequence ID" value="EEA07467.1"/>
    <property type="molecule type" value="Genomic_DNA"/>
</dbReference>
<dbReference type="OMA" id="HEVIRIF"/>
<dbReference type="Proteomes" id="UP000001460">
    <property type="component" value="Unassembled WGS sequence"/>
</dbReference>
<sequence>MPKERRNRSKFRRHNPLHVDIECCGSLHKKLSKRQFERESNNELDTADIYKKHIPASIGRKILEEAAEQLVFDDNDKQIYDTIPNENDPIVCSTGLNLPIDSNGYIYVDEADLGVSQYSEFESSYWGDLLSNKNNGYKKADFCTNNYNNSPLDLVSAVLNKLKEKEQREGGLQKKTDLSVDLPEKVIKVYSLIGEWLSQYKSGKLPKALIVIPRLVNWEEILHLTNPLNWTPNAMHEVIRIFCSSLNPNEAQKFYYSILYPTIRNDISQNYGKLNYHYYQALKKAIFKPSAWFKGILLPLAQDQTCTVKEAIIIGSILSKVSVPVLHAAAALIKLSQIKPWNSCQTHFMMILLSKRYAMPRKVIDELVLQFDKFNTKNFDTNIDYSIEQLYLHSNTNLNSINKNSNTTLPVTWHKTLLTFVQRYKYEFSSSQTSKIQNLVKSQYHYIISPEIVRELSHSLIQLPGRDNAGMSD</sequence>
<dbReference type="OrthoDB" id="2192561at2759"/>
<comment type="similarity">
    <text evidence="1">Belongs to the bystin family.</text>
</comment>
<name>B6AGX6_CRYMR</name>
<dbReference type="GO" id="GO:0005730">
    <property type="term" value="C:nucleolus"/>
    <property type="evidence" value="ECO:0007669"/>
    <property type="project" value="TreeGrafter"/>
</dbReference>
<dbReference type="GO" id="GO:0006364">
    <property type="term" value="P:rRNA processing"/>
    <property type="evidence" value="ECO:0007669"/>
    <property type="project" value="TreeGrafter"/>
</dbReference>
<reference evidence="2" key="1">
    <citation type="submission" date="2008-06" db="EMBL/GenBank/DDBJ databases">
        <authorList>
            <person name="Lorenzi H."/>
            <person name="Inman J."/>
            <person name="Miller J."/>
            <person name="Schobel S."/>
            <person name="Amedeo P."/>
            <person name="Caler E.V."/>
            <person name="da Silva J."/>
        </authorList>
    </citation>
    <scope>NUCLEOTIDE SEQUENCE [LARGE SCALE GENOMIC DNA]</scope>
    <source>
        <strain evidence="2">RN66</strain>
    </source>
</reference>
<dbReference type="RefSeq" id="XP_002141816.1">
    <property type="nucleotide sequence ID" value="XM_002141780.1"/>
</dbReference>
<evidence type="ECO:0000256" key="1">
    <source>
        <dbReference type="ARBA" id="ARBA00007114"/>
    </source>
</evidence>
<dbReference type="STRING" id="441375.B6AGX6"/>
<dbReference type="Pfam" id="PF05291">
    <property type="entry name" value="Bystin"/>
    <property type="match status" value="1"/>
</dbReference>
<dbReference type="GeneID" id="6997018"/>
<dbReference type="InterPro" id="IPR007955">
    <property type="entry name" value="Bystin"/>
</dbReference>
<proteinExistence type="inferred from homology"/>
<evidence type="ECO:0000313" key="3">
    <source>
        <dbReference type="Proteomes" id="UP000001460"/>
    </source>
</evidence>
<dbReference type="GO" id="GO:0030515">
    <property type="term" value="F:snoRNA binding"/>
    <property type="evidence" value="ECO:0007669"/>
    <property type="project" value="TreeGrafter"/>
</dbReference>
<keyword evidence="3" id="KW-1185">Reference proteome</keyword>
<dbReference type="PANTHER" id="PTHR12821:SF0">
    <property type="entry name" value="BYSTIN"/>
    <property type="match status" value="1"/>
</dbReference>
<dbReference type="eggNOG" id="KOG3871">
    <property type="taxonomic scope" value="Eukaryota"/>
</dbReference>
<accession>B6AGX6</accession>
<dbReference type="PANTHER" id="PTHR12821">
    <property type="entry name" value="BYSTIN"/>
    <property type="match status" value="1"/>
</dbReference>